<evidence type="ECO:0000313" key="1">
    <source>
        <dbReference type="EMBL" id="RJG16539.1"/>
    </source>
</evidence>
<comment type="caution">
    <text evidence="1">The sequence shown here is derived from an EMBL/GenBank/DDBJ whole genome shotgun (WGS) entry which is preliminary data.</text>
</comment>
<dbReference type="OrthoDB" id="6078527at2"/>
<sequence length="152" mass="17015">MGTGLPVRKIPAYLLLLVLQLMIAGCSQSPPEEAIRHALDELEQAIEDGDTGTIMDRLTDNANVSRGHPMNRKELQRTLIAAFFRYPKRQVTLAGIRIEVDPVSRKTARVRFTAIVWGGRNLLPENGDSYQVDSHWVYDGNWKIDSLDASGQ</sequence>
<evidence type="ECO:0000313" key="2">
    <source>
        <dbReference type="Proteomes" id="UP000283734"/>
    </source>
</evidence>
<dbReference type="AlphaFoldDB" id="A0A418XV07"/>
<dbReference type="Gene3D" id="3.10.450.50">
    <property type="match status" value="1"/>
</dbReference>
<name>A0A418XV07_9GAMM</name>
<dbReference type="SUPFAM" id="SSF54427">
    <property type="entry name" value="NTF2-like"/>
    <property type="match status" value="1"/>
</dbReference>
<dbReference type="RefSeq" id="WP_022986176.1">
    <property type="nucleotide sequence ID" value="NZ_CAXGPP010000027.1"/>
</dbReference>
<proteinExistence type="predicted"/>
<dbReference type="EMBL" id="QYYA01000005">
    <property type="protein sequence ID" value="RJG16539.1"/>
    <property type="molecule type" value="Genomic_DNA"/>
</dbReference>
<protein>
    <submittedName>
        <fullName evidence="1">Nuclear transport factor 2 family protein</fullName>
    </submittedName>
</protein>
<dbReference type="Proteomes" id="UP000283734">
    <property type="component" value="Unassembled WGS sequence"/>
</dbReference>
<dbReference type="InterPro" id="IPR032710">
    <property type="entry name" value="NTF2-like_dom_sf"/>
</dbReference>
<keyword evidence="2" id="KW-1185">Reference proteome</keyword>
<organism evidence="1 2">
    <name type="scientific">Alcanivorax profundi</name>
    <dbReference type="NCBI Taxonomy" id="2338368"/>
    <lineage>
        <taxon>Bacteria</taxon>
        <taxon>Pseudomonadati</taxon>
        <taxon>Pseudomonadota</taxon>
        <taxon>Gammaproteobacteria</taxon>
        <taxon>Oceanospirillales</taxon>
        <taxon>Alcanivoracaceae</taxon>
        <taxon>Alcanivorax</taxon>
    </lineage>
</organism>
<reference evidence="1 2" key="1">
    <citation type="submission" date="2018-09" db="EMBL/GenBank/DDBJ databases">
        <title>Alcanivorax profundi sp. nov., isolated from 1000 m-depth seawater of the Mariana Trench.</title>
        <authorList>
            <person name="Liu J."/>
        </authorList>
    </citation>
    <scope>NUCLEOTIDE SEQUENCE [LARGE SCALE GENOMIC DNA]</scope>
    <source>
        <strain evidence="1 2">MTEO17</strain>
    </source>
</reference>
<gene>
    <name evidence="1" type="ORF">D4A39_14945</name>
</gene>
<accession>A0A418XV07</accession>